<feature type="transmembrane region" description="Helical" evidence="1">
    <location>
        <begin position="197"/>
        <end position="216"/>
    </location>
</feature>
<feature type="transmembrane region" description="Helical" evidence="1">
    <location>
        <begin position="394"/>
        <end position="417"/>
    </location>
</feature>
<keyword evidence="4" id="KW-1185">Reference proteome</keyword>
<dbReference type="AlphaFoldDB" id="A0A6N7RS18"/>
<feature type="transmembrane region" description="Helical" evidence="1">
    <location>
        <begin position="223"/>
        <end position="239"/>
    </location>
</feature>
<feature type="transmembrane region" description="Helical" evidence="1">
    <location>
        <begin position="27"/>
        <end position="48"/>
    </location>
</feature>
<feature type="transmembrane region" description="Helical" evidence="1">
    <location>
        <begin position="114"/>
        <end position="135"/>
    </location>
</feature>
<feature type="transmembrane region" description="Helical" evidence="1">
    <location>
        <begin position="448"/>
        <end position="466"/>
    </location>
</feature>
<feature type="transmembrane region" description="Helical" evidence="1">
    <location>
        <begin position="78"/>
        <end position="102"/>
    </location>
</feature>
<dbReference type="InterPro" id="IPR046303">
    <property type="entry name" value="DUF6418"/>
</dbReference>
<name>A0A6N7RS18_9ACTN</name>
<comment type="caution">
    <text evidence="3">The sequence shown here is derived from an EMBL/GenBank/DDBJ whole genome shotgun (WGS) entry which is preliminary data.</text>
</comment>
<feature type="transmembrane region" description="Helical" evidence="1">
    <location>
        <begin position="271"/>
        <end position="292"/>
    </location>
</feature>
<keyword evidence="1" id="KW-1133">Transmembrane helix</keyword>
<dbReference type="Proteomes" id="UP000438093">
    <property type="component" value="Unassembled WGS sequence"/>
</dbReference>
<dbReference type="RefSeq" id="WP_154334924.1">
    <property type="nucleotide sequence ID" value="NZ_VTFY01000021.1"/>
</dbReference>
<sequence>MEKGNTSTISSRCGPQRGISKGENKSWATIALLSITGVALALCCVLSSDPVASWISLALFFACLLFICFTRPEFFFKYFIFLFAVLSNTLGCLSVEFGHLYLSRLGCITGFEGSLPLLVFSRWLFVAVLLAFDAATGMEKRGISIQPASMRGRKWVRVCTFVTLGITILCFLTVIDKPSFLTGLNRFEYVENELPGIFRYLTRSLLFLVVFPIMAIRDGDKKLGIVTIGLYCIYLFWTGTKFGTFLAIVSILALVYYDKIILLGKQKLIKLLGLLAVVVLALVGVAVVSHSFTSTVPAGDYLAERFAGDGELWWRTYALYGESAHPEAFSNELEAIAEGKTGISENVGSKNGIYGIMYLTAPRSTVDSVLSQGWRFTEAGYAAAYYYFGAPGTVAFSLLMGIVVGLVTNSFITALFARKTVRSLILAYYYSITQTALSMFLFVPYFQPISICMLAFLAIDHLVSSGGNNEKRLRRKAISCSKGHVES</sequence>
<protein>
    <recommendedName>
        <fullName evidence="2">DUF6418 domain-containing protein</fullName>
    </recommendedName>
</protein>
<feature type="transmembrane region" description="Helical" evidence="1">
    <location>
        <begin position="155"/>
        <end position="175"/>
    </location>
</feature>
<dbReference type="EMBL" id="VTFY01000021">
    <property type="protein sequence ID" value="MRX84066.1"/>
    <property type="molecule type" value="Genomic_DNA"/>
</dbReference>
<evidence type="ECO:0000259" key="2">
    <source>
        <dbReference type="Pfam" id="PF19982"/>
    </source>
</evidence>
<evidence type="ECO:0000313" key="4">
    <source>
        <dbReference type="Proteomes" id="UP000438093"/>
    </source>
</evidence>
<gene>
    <name evidence="3" type="ORF">GJG86_16440</name>
</gene>
<feature type="transmembrane region" description="Helical" evidence="1">
    <location>
        <begin position="54"/>
        <end position="71"/>
    </location>
</feature>
<accession>A0A6N7RS18</accession>
<feature type="domain" description="DUF6418" evidence="2">
    <location>
        <begin position="350"/>
        <end position="439"/>
    </location>
</feature>
<dbReference type="Pfam" id="PF19982">
    <property type="entry name" value="DUF6418"/>
    <property type="match status" value="1"/>
</dbReference>
<feature type="transmembrane region" description="Helical" evidence="1">
    <location>
        <begin position="245"/>
        <end position="264"/>
    </location>
</feature>
<reference evidence="4" key="1">
    <citation type="submission" date="2019-08" db="EMBL/GenBank/DDBJ databases">
        <title>Arthrobacter sp. nov., isolated from plateau pika and Tibetan wild ass.</title>
        <authorList>
            <person name="Ge Y."/>
        </authorList>
    </citation>
    <scope>NUCLEOTIDE SEQUENCE [LARGE SCALE GENOMIC DNA]</scope>
    <source>
        <strain evidence="4">HF-4214</strain>
    </source>
</reference>
<keyword evidence="1" id="KW-0472">Membrane</keyword>
<evidence type="ECO:0000313" key="3">
    <source>
        <dbReference type="EMBL" id="MRX84066.1"/>
    </source>
</evidence>
<organism evidence="3 4">
    <name type="scientific">Eggerthella guodeyinii</name>
    <dbReference type="NCBI Taxonomy" id="2690837"/>
    <lineage>
        <taxon>Bacteria</taxon>
        <taxon>Bacillati</taxon>
        <taxon>Actinomycetota</taxon>
        <taxon>Coriobacteriia</taxon>
        <taxon>Eggerthellales</taxon>
        <taxon>Eggerthellaceae</taxon>
        <taxon>Eggerthella</taxon>
    </lineage>
</organism>
<evidence type="ECO:0000256" key="1">
    <source>
        <dbReference type="SAM" id="Phobius"/>
    </source>
</evidence>
<proteinExistence type="predicted"/>
<keyword evidence="1" id="KW-0812">Transmembrane</keyword>